<dbReference type="InterPro" id="IPR059123">
    <property type="entry name" value="StrF_dom"/>
</dbReference>
<name>A0ABU4SFI3_9GAMM</name>
<evidence type="ECO:0000259" key="1">
    <source>
        <dbReference type="Pfam" id="PF13712"/>
    </source>
</evidence>
<proteinExistence type="predicted"/>
<dbReference type="Pfam" id="PF13712">
    <property type="entry name" value="Glyco_tranf_2_5"/>
    <property type="match status" value="1"/>
</dbReference>
<dbReference type="InterPro" id="IPR029044">
    <property type="entry name" value="Nucleotide-diphossugar_trans"/>
</dbReference>
<accession>A0ABU4SFI3</accession>
<feature type="domain" description="Streptomycin biosynthesis protein StrF" evidence="1">
    <location>
        <begin position="3"/>
        <end position="189"/>
    </location>
</feature>
<organism evidence="2 3">
    <name type="scientific">Xenorhabdus santafensis</name>
    <dbReference type="NCBI Taxonomy" id="2582833"/>
    <lineage>
        <taxon>Bacteria</taxon>
        <taxon>Pseudomonadati</taxon>
        <taxon>Pseudomonadota</taxon>
        <taxon>Gammaproteobacteria</taxon>
        <taxon>Enterobacterales</taxon>
        <taxon>Morganellaceae</taxon>
        <taxon>Xenorhabdus</taxon>
    </lineage>
</organism>
<sequence>SFTIEYLPIYNATSMANGYNQALKHPAKYKIYLHQDVFIENIFFLKDILGIFVSNPQVGFIGMIGCSKLPINGIWWQSHTINGKVVDYIDQQKRYLDFQKNNEYVLNNFIRAEVVDGLLIATQYDLPWKEDLFNGFHFYDVSQSLEFKKAGYIGAIPFQKDYWCFHYSNTHTVNEQIFEDYRQILIQNYQDVIE</sequence>
<evidence type="ECO:0000313" key="2">
    <source>
        <dbReference type="EMBL" id="MDX7989532.1"/>
    </source>
</evidence>
<reference evidence="3" key="1">
    <citation type="journal article" date="2024" name="Toxins">
        <title>Genome Sequence Analysis of Native Xenorhabdus Strains Isolated from Entomopathogenic Nematodes in Argentina.</title>
        <authorList>
            <person name="Palma L."/>
            <person name="Frizzo L."/>
            <person name="Kaiser S."/>
            <person name="Berry C."/>
            <person name="Caballero P."/>
            <person name="Bode H.B."/>
            <person name="Del Valle E.E."/>
        </authorList>
    </citation>
    <scope>NUCLEOTIDE SEQUENCE [LARGE SCALE GENOMIC DNA]</scope>
    <source>
        <strain evidence="3">12</strain>
    </source>
</reference>
<evidence type="ECO:0000313" key="3">
    <source>
        <dbReference type="Proteomes" id="UP001271890"/>
    </source>
</evidence>
<dbReference type="RefSeq" id="WP_319931892.1">
    <property type="nucleotide sequence ID" value="NZ_VCDN01000248.1"/>
</dbReference>
<dbReference type="Gene3D" id="3.90.550.10">
    <property type="entry name" value="Spore Coat Polysaccharide Biosynthesis Protein SpsA, Chain A"/>
    <property type="match status" value="1"/>
</dbReference>
<gene>
    <name evidence="2" type="ORF">FE392_19985</name>
</gene>
<dbReference type="Proteomes" id="UP001271890">
    <property type="component" value="Unassembled WGS sequence"/>
</dbReference>
<keyword evidence="3" id="KW-1185">Reference proteome</keyword>
<feature type="non-terminal residue" evidence="2">
    <location>
        <position position="1"/>
    </location>
</feature>
<comment type="caution">
    <text evidence="2">The sequence shown here is derived from an EMBL/GenBank/DDBJ whole genome shotgun (WGS) entry which is preliminary data.</text>
</comment>
<protein>
    <submittedName>
        <fullName evidence="2">Streptomycin biosynthesis protein StrF</fullName>
    </submittedName>
</protein>
<dbReference type="EMBL" id="VCDN01000248">
    <property type="protein sequence ID" value="MDX7989532.1"/>
    <property type="molecule type" value="Genomic_DNA"/>
</dbReference>